<proteinExistence type="predicted"/>
<reference evidence="2 3" key="1">
    <citation type="submission" date="2017-04" db="EMBL/GenBank/DDBJ databases">
        <title>Draft genome sequence of Marssonina coronaria NL1: causal agent of apple blotch.</title>
        <authorList>
            <person name="Cheng Q."/>
        </authorList>
    </citation>
    <scope>NUCLEOTIDE SEQUENCE [LARGE SCALE GENOMIC DNA]</scope>
    <source>
        <strain evidence="2 3">NL1</strain>
    </source>
</reference>
<dbReference type="Gene3D" id="3.40.50.1110">
    <property type="entry name" value="SGNH hydrolase"/>
    <property type="match status" value="1"/>
</dbReference>
<dbReference type="OrthoDB" id="408760at2759"/>
<dbReference type="SUPFAM" id="SSF52266">
    <property type="entry name" value="SGNH hydrolase"/>
    <property type="match status" value="1"/>
</dbReference>
<dbReference type="InterPro" id="IPR013830">
    <property type="entry name" value="SGNH_hydro"/>
</dbReference>
<evidence type="ECO:0000313" key="2">
    <source>
        <dbReference type="EMBL" id="OWP06697.1"/>
    </source>
</evidence>
<evidence type="ECO:0000259" key="1">
    <source>
        <dbReference type="Pfam" id="PF13472"/>
    </source>
</evidence>
<organism evidence="2 3">
    <name type="scientific">Diplocarpon coronariae</name>
    <dbReference type="NCBI Taxonomy" id="2795749"/>
    <lineage>
        <taxon>Eukaryota</taxon>
        <taxon>Fungi</taxon>
        <taxon>Dikarya</taxon>
        <taxon>Ascomycota</taxon>
        <taxon>Pezizomycotina</taxon>
        <taxon>Leotiomycetes</taxon>
        <taxon>Helotiales</taxon>
        <taxon>Drepanopezizaceae</taxon>
        <taxon>Diplocarpon</taxon>
    </lineage>
</organism>
<comment type="caution">
    <text evidence="2">The sequence shown here is derived from an EMBL/GenBank/DDBJ whole genome shotgun (WGS) entry which is preliminary data.</text>
</comment>
<dbReference type="CDD" id="cd00229">
    <property type="entry name" value="SGNH_hydrolase"/>
    <property type="match status" value="1"/>
</dbReference>
<protein>
    <submittedName>
        <fullName evidence="2">GDSL-like Lipase/Acylhydrolase</fullName>
    </submittedName>
</protein>
<dbReference type="EMBL" id="MZNU01000038">
    <property type="protein sequence ID" value="OWP06697.1"/>
    <property type="molecule type" value="Genomic_DNA"/>
</dbReference>
<sequence>MQDRFSTPRPIHILCFGDSLTAGYSMYGMKFTPYSAIMKKTLEGTIGGKGELHFHVDTNGVSGQLVTNGFRERIANLYTATQARECPYDWVVFLGGTNDLAYSISPTKIYQEIKAITDIPLATGARVLLLTVPECETKNEKLDRARGDLNGLLKSDARDGVFSLDLYAKIPYHDMPEEEREKIWDDGLHFTPEGYERVGSLVAQQLAEILNDDVGSGIKQDPSVGSAKAENP</sequence>
<dbReference type="GO" id="GO:0004622">
    <property type="term" value="F:phosphatidylcholine lysophospholipase activity"/>
    <property type="evidence" value="ECO:0007669"/>
    <property type="project" value="TreeGrafter"/>
</dbReference>
<dbReference type="InterPro" id="IPR051532">
    <property type="entry name" value="Ester_Hydrolysis_Enzymes"/>
</dbReference>
<gene>
    <name evidence="2" type="ORF">B2J93_5176</name>
</gene>
<dbReference type="Pfam" id="PF13472">
    <property type="entry name" value="Lipase_GDSL_2"/>
    <property type="match status" value="1"/>
</dbReference>
<feature type="domain" description="SGNH hydrolase-type esterase" evidence="1">
    <location>
        <begin position="15"/>
        <end position="197"/>
    </location>
</feature>
<evidence type="ECO:0000313" key="3">
    <source>
        <dbReference type="Proteomes" id="UP000242519"/>
    </source>
</evidence>
<accession>A0A218ZFA0</accession>
<dbReference type="Proteomes" id="UP000242519">
    <property type="component" value="Unassembled WGS sequence"/>
</dbReference>
<dbReference type="InterPro" id="IPR036514">
    <property type="entry name" value="SGNH_hydro_sf"/>
</dbReference>
<dbReference type="PANTHER" id="PTHR30383">
    <property type="entry name" value="THIOESTERASE 1/PROTEASE 1/LYSOPHOSPHOLIPASE L1"/>
    <property type="match status" value="1"/>
</dbReference>
<dbReference type="InParanoid" id="A0A218ZFA0"/>
<name>A0A218ZFA0_9HELO</name>
<dbReference type="PANTHER" id="PTHR30383:SF19">
    <property type="entry name" value="FIBRONECTIN TYPE-III DOMAIN-CONTAINING PROTEIN"/>
    <property type="match status" value="1"/>
</dbReference>
<dbReference type="AlphaFoldDB" id="A0A218ZFA0"/>
<keyword evidence="3" id="KW-1185">Reference proteome</keyword>